<keyword evidence="3" id="KW-1185">Reference proteome</keyword>
<protein>
    <recommendedName>
        <fullName evidence="1">Bacterial CdiA-CT RNAse A domain-containing protein</fullName>
    </recommendedName>
</protein>
<dbReference type="EMBL" id="UGSO01000001">
    <property type="protein sequence ID" value="SUB15436.1"/>
    <property type="molecule type" value="Genomic_DNA"/>
</dbReference>
<dbReference type="Proteomes" id="UP000254640">
    <property type="component" value="Unassembled WGS sequence"/>
</dbReference>
<organism evidence="2 3">
    <name type="scientific">Enterobacter agglomerans</name>
    <name type="common">Erwinia herbicola</name>
    <name type="synonym">Pantoea agglomerans</name>
    <dbReference type="NCBI Taxonomy" id="549"/>
    <lineage>
        <taxon>Bacteria</taxon>
        <taxon>Pseudomonadati</taxon>
        <taxon>Pseudomonadota</taxon>
        <taxon>Gammaproteobacteria</taxon>
        <taxon>Enterobacterales</taxon>
        <taxon>Erwiniaceae</taxon>
        <taxon>Pantoea</taxon>
        <taxon>Pantoea agglomerans group</taxon>
    </lineage>
</organism>
<proteinExistence type="predicted"/>
<evidence type="ECO:0000259" key="1">
    <source>
        <dbReference type="Pfam" id="PF18431"/>
    </source>
</evidence>
<dbReference type="InterPro" id="IPR041436">
    <property type="entry name" value="RNAse_A_bac"/>
</dbReference>
<gene>
    <name evidence="2" type="ORF">NCTC9381_01319</name>
</gene>
<dbReference type="GeneID" id="66824929"/>
<name>A0A379AC98_ENTAG</name>
<dbReference type="AlphaFoldDB" id="A0A379AC98"/>
<feature type="domain" description="Bacterial CdiA-CT RNAse A" evidence="1">
    <location>
        <begin position="159"/>
        <end position="271"/>
    </location>
</feature>
<dbReference type="Pfam" id="PF18431">
    <property type="entry name" value="RNAse_A_bac"/>
    <property type="match status" value="1"/>
</dbReference>
<dbReference type="RefSeq" id="WP_062758841.1">
    <property type="nucleotide sequence ID" value="NZ_CP077366.1"/>
</dbReference>
<sequence>MDDGLKIVLSPVQLAAALSDKSVTESETISNRLMGGLGLVMGTLELAGATALCIAPEPTGLTKAACVVVGTHSMDSINSAANQVLSGKNVRSATYRAAIEMAKQFGADEDTAWKVGLTIDVGVPIAFSLGLGAARIAAVRVGRIKLIEHESVSGSKPGGHTLLKHIGKSPHELHERIIQSNGVLDLSGSFSSLEIAETAISKALHNNREWIKLWAASKPRHNMTISYDVGKTVGYVVQKGSNTTYKATKIRVALKYQTYNNKPYYIITSFPDK</sequence>
<dbReference type="STRING" id="549.BEE12_02355"/>
<accession>A0A379AC98</accession>
<dbReference type="CDD" id="cd20684">
    <property type="entry name" value="CdiA-CT_Yk_RNaseA-like"/>
    <property type="match status" value="1"/>
</dbReference>
<evidence type="ECO:0000313" key="3">
    <source>
        <dbReference type="Proteomes" id="UP000254640"/>
    </source>
</evidence>
<evidence type="ECO:0000313" key="2">
    <source>
        <dbReference type="EMBL" id="SUB15436.1"/>
    </source>
</evidence>
<reference evidence="2 3" key="1">
    <citation type="submission" date="2018-06" db="EMBL/GenBank/DDBJ databases">
        <authorList>
            <consortium name="Pathogen Informatics"/>
            <person name="Doyle S."/>
        </authorList>
    </citation>
    <scope>NUCLEOTIDE SEQUENCE [LARGE SCALE GENOMIC DNA]</scope>
    <source>
        <strain evidence="2 3">NCTC9381</strain>
    </source>
</reference>